<organism evidence="1">
    <name type="scientific">Brassica oleracea</name>
    <name type="common">Wild cabbage</name>
    <dbReference type="NCBI Taxonomy" id="3712"/>
    <lineage>
        <taxon>Eukaryota</taxon>
        <taxon>Viridiplantae</taxon>
        <taxon>Streptophyta</taxon>
        <taxon>Embryophyta</taxon>
        <taxon>Tracheophyta</taxon>
        <taxon>Spermatophyta</taxon>
        <taxon>Magnoliopsida</taxon>
        <taxon>eudicotyledons</taxon>
        <taxon>Gunneridae</taxon>
        <taxon>Pentapetalae</taxon>
        <taxon>rosids</taxon>
        <taxon>malvids</taxon>
        <taxon>Brassicales</taxon>
        <taxon>Brassicaceae</taxon>
        <taxon>Brassiceae</taxon>
        <taxon>Brassica</taxon>
    </lineage>
</organism>
<dbReference type="EMBL" id="LR031879">
    <property type="protein sequence ID" value="VDD59540.1"/>
    <property type="molecule type" value="Genomic_DNA"/>
</dbReference>
<reference evidence="1" key="1">
    <citation type="submission" date="2018-11" db="EMBL/GenBank/DDBJ databases">
        <authorList>
            <consortium name="Genoscope - CEA"/>
            <person name="William W."/>
        </authorList>
    </citation>
    <scope>NUCLEOTIDE SEQUENCE</scope>
</reference>
<gene>
    <name evidence="1" type="ORF">BOLC8T52769H</name>
</gene>
<accession>A0A3P6G3J6</accession>
<sequence>MVRASLVIQGFVSSRALSLKNSSILEDDQIPGRT</sequence>
<protein>
    <submittedName>
        <fullName evidence="1">Uncharacterized protein</fullName>
    </submittedName>
</protein>
<evidence type="ECO:0000313" key="1">
    <source>
        <dbReference type="EMBL" id="VDD59540.1"/>
    </source>
</evidence>
<proteinExistence type="predicted"/>
<name>A0A3P6G3J6_BRAOL</name>
<dbReference type="AlphaFoldDB" id="A0A3P6G3J6"/>